<evidence type="ECO:0000313" key="1">
    <source>
        <dbReference type="EMBL" id="VDO96128.1"/>
    </source>
</evidence>
<dbReference type="AlphaFoldDB" id="A0A183M6C0"/>
<name>A0A183M6C0_9TREM</name>
<protein>
    <submittedName>
        <fullName evidence="1">Uncharacterized protein</fullName>
    </submittedName>
</protein>
<reference evidence="1 2" key="1">
    <citation type="submission" date="2018-11" db="EMBL/GenBank/DDBJ databases">
        <authorList>
            <consortium name="Pathogen Informatics"/>
        </authorList>
    </citation>
    <scope>NUCLEOTIDE SEQUENCE [LARGE SCALE GENOMIC DNA]</scope>
    <source>
        <strain evidence="1 2">Zambia</strain>
    </source>
</reference>
<sequence length="216" mass="23469">MLSGPAASSLLICLMAMLISSIVGGPTLVGRSVGAASMLETKQTVKQSVEKLLDEEYSDEFYDAMSNLDVTEQQYNDSLISKINQSTVQMPRPLHYNSSSLHNSDVTQVSSASLRSLVNVEETSVSGSDLDLPNGYTNKTNVFTSMPSDGYPNTYNKNSTTDQHNNTLKYGQIRKRRNTIPVSPKIALNLWGIIKNAIGKDLAKVPIPLELGQGQG</sequence>
<evidence type="ECO:0000313" key="2">
    <source>
        <dbReference type="Proteomes" id="UP000277204"/>
    </source>
</evidence>
<proteinExistence type="predicted"/>
<accession>A0A183M6C0</accession>
<dbReference type="EMBL" id="UZAI01006615">
    <property type="protein sequence ID" value="VDO96128.1"/>
    <property type="molecule type" value="Genomic_DNA"/>
</dbReference>
<dbReference type="STRING" id="48269.A0A183M6C0"/>
<gene>
    <name evidence="1" type="ORF">SMRZ_LOCUS11596</name>
</gene>
<keyword evidence="2" id="KW-1185">Reference proteome</keyword>
<dbReference type="Proteomes" id="UP000277204">
    <property type="component" value="Unassembled WGS sequence"/>
</dbReference>
<organism evidence="1 2">
    <name type="scientific">Schistosoma margrebowiei</name>
    <dbReference type="NCBI Taxonomy" id="48269"/>
    <lineage>
        <taxon>Eukaryota</taxon>
        <taxon>Metazoa</taxon>
        <taxon>Spiralia</taxon>
        <taxon>Lophotrochozoa</taxon>
        <taxon>Platyhelminthes</taxon>
        <taxon>Trematoda</taxon>
        <taxon>Digenea</taxon>
        <taxon>Strigeidida</taxon>
        <taxon>Schistosomatoidea</taxon>
        <taxon>Schistosomatidae</taxon>
        <taxon>Schistosoma</taxon>
    </lineage>
</organism>